<feature type="domain" description="Biotin synthase auxiliary protein C-terminal" evidence="8">
    <location>
        <begin position="52"/>
        <end position="72"/>
    </location>
</feature>
<keyword evidence="2" id="KW-0479">Metal-binding</keyword>
<dbReference type="InterPro" id="IPR058605">
    <property type="entry name" value="BsaP_C"/>
</dbReference>
<keyword evidence="10" id="KW-1185">Reference proteome</keyword>
<reference evidence="9 10" key="1">
    <citation type="submission" date="2016-06" db="EMBL/GenBank/DDBJ databases">
        <authorList>
            <person name="Kjaerup R.B."/>
            <person name="Dalgaard T.S."/>
            <person name="Juul-Madsen H.R."/>
        </authorList>
    </citation>
    <scope>NUCLEOTIDE SEQUENCE [LARGE SCALE GENOMIC DNA]</scope>
    <source>
        <strain evidence="9 10">DSM 43904</strain>
    </source>
</reference>
<comment type="function">
    <text evidence="5">Required for the activity of the biotin synthase BioB.</text>
</comment>
<evidence type="ECO:0000256" key="1">
    <source>
        <dbReference type="ARBA" id="ARBA00001915"/>
    </source>
</evidence>
<protein>
    <recommendedName>
        <fullName evidence="7">Biotin synthase auxiliary protein</fullName>
    </recommendedName>
</protein>
<dbReference type="EMBL" id="LT607750">
    <property type="protein sequence ID" value="SCG66496.1"/>
    <property type="molecule type" value="Genomic_DNA"/>
</dbReference>
<name>A0A1C5J8X1_9ACTN</name>
<evidence type="ECO:0000256" key="6">
    <source>
        <dbReference type="ARBA" id="ARBA00093780"/>
    </source>
</evidence>
<sequence length="73" mass="7690">MTEAAGLVTPNGTAPTWCDRCGEAATGGSHEACAAARALEPPRFCAHCRRRMKVQVLPVGWAAVCVEHGEIRG</sequence>
<comment type="similarity">
    <text evidence="6">Belongs to the BsaP family.</text>
</comment>
<organism evidence="9 10">
    <name type="scientific">Micromonospora echinaurantiaca</name>
    <dbReference type="NCBI Taxonomy" id="47857"/>
    <lineage>
        <taxon>Bacteria</taxon>
        <taxon>Bacillati</taxon>
        <taxon>Actinomycetota</taxon>
        <taxon>Actinomycetes</taxon>
        <taxon>Micromonosporales</taxon>
        <taxon>Micromonosporaceae</taxon>
        <taxon>Micromonospora</taxon>
    </lineage>
</organism>
<gene>
    <name evidence="9" type="ORF">GA0070609_4148</name>
</gene>
<evidence type="ECO:0000256" key="7">
    <source>
        <dbReference type="ARBA" id="ARBA00093796"/>
    </source>
</evidence>
<dbReference type="Proteomes" id="UP000198217">
    <property type="component" value="Chromosome I"/>
</dbReference>
<evidence type="ECO:0000313" key="10">
    <source>
        <dbReference type="Proteomes" id="UP000198217"/>
    </source>
</evidence>
<evidence type="ECO:0000256" key="3">
    <source>
        <dbReference type="ARBA" id="ARBA00022756"/>
    </source>
</evidence>
<evidence type="ECO:0000259" key="8">
    <source>
        <dbReference type="Pfam" id="PF26519"/>
    </source>
</evidence>
<keyword evidence="3" id="KW-0093">Biotin biosynthesis</keyword>
<dbReference type="AlphaFoldDB" id="A0A1C5J8X1"/>
<comment type="cofactor">
    <cofactor evidence="1">
        <name>iron-sulfur cluster</name>
        <dbReference type="ChEBI" id="CHEBI:30408"/>
    </cofactor>
</comment>
<evidence type="ECO:0000256" key="4">
    <source>
        <dbReference type="ARBA" id="ARBA00023004"/>
    </source>
</evidence>
<evidence type="ECO:0000313" key="9">
    <source>
        <dbReference type="EMBL" id="SCG66496.1"/>
    </source>
</evidence>
<dbReference type="Pfam" id="PF26519">
    <property type="entry name" value="BsaP"/>
    <property type="match status" value="1"/>
</dbReference>
<accession>A0A1C5J8X1</accession>
<dbReference type="RefSeq" id="WP_088995255.1">
    <property type="nucleotide sequence ID" value="NZ_LT607750.1"/>
</dbReference>
<proteinExistence type="inferred from homology"/>
<evidence type="ECO:0000256" key="5">
    <source>
        <dbReference type="ARBA" id="ARBA00093761"/>
    </source>
</evidence>
<evidence type="ECO:0000256" key="2">
    <source>
        <dbReference type="ARBA" id="ARBA00022723"/>
    </source>
</evidence>
<keyword evidence="4" id="KW-0408">Iron</keyword>